<dbReference type="SUPFAM" id="SSF51998">
    <property type="entry name" value="PFL-like glycyl radical enzymes"/>
    <property type="match status" value="1"/>
</dbReference>
<dbReference type="InterPro" id="IPR001150">
    <property type="entry name" value="Gly_radical"/>
</dbReference>
<reference evidence="5" key="1">
    <citation type="submission" date="2019-08" db="EMBL/GenBank/DDBJ databases">
        <authorList>
            <person name="Kucharzyk K."/>
            <person name="Murdoch R.W."/>
            <person name="Higgins S."/>
            <person name="Loffler F."/>
        </authorList>
    </citation>
    <scope>NUCLEOTIDE SEQUENCE</scope>
</reference>
<dbReference type="PROSITE" id="PS51554">
    <property type="entry name" value="PFL"/>
    <property type="match status" value="1"/>
</dbReference>
<feature type="domain" description="Glycine radical" evidence="3">
    <location>
        <begin position="452"/>
        <end position="567"/>
    </location>
</feature>
<dbReference type="PROSITE" id="PS51149">
    <property type="entry name" value="GLY_RADICAL_2"/>
    <property type="match status" value="1"/>
</dbReference>
<dbReference type="Gene3D" id="3.20.70.20">
    <property type="match status" value="1"/>
</dbReference>
<feature type="domain" description="PFL" evidence="4">
    <location>
        <begin position="1"/>
        <end position="445"/>
    </location>
</feature>
<evidence type="ECO:0000256" key="1">
    <source>
        <dbReference type="ARBA" id="ARBA00022818"/>
    </source>
</evidence>
<dbReference type="AlphaFoldDB" id="A0A644XS19"/>
<comment type="caution">
    <text evidence="5">The sequence shown here is derived from an EMBL/GenBank/DDBJ whole genome shotgun (WGS) entry which is preliminary data.</text>
</comment>
<dbReference type="InterPro" id="IPR051215">
    <property type="entry name" value="GRE"/>
</dbReference>
<dbReference type="PANTHER" id="PTHR43641:SF2">
    <property type="entry name" value="DEHYDRATASE YBIW-RELATED"/>
    <property type="match status" value="1"/>
</dbReference>
<dbReference type="PANTHER" id="PTHR43641">
    <property type="entry name" value="FORMATE ACETYLTRANSFERASE 3-RELATED"/>
    <property type="match status" value="1"/>
</dbReference>
<accession>A0A644XS19</accession>
<dbReference type="EMBL" id="VSSQ01003099">
    <property type="protein sequence ID" value="MPM19042.1"/>
    <property type="molecule type" value="Genomic_DNA"/>
</dbReference>
<proteinExistence type="predicted"/>
<dbReference type="Pfam" id="PF02901">
    <property type="entry name" value="PFL-like"/>
    <property type="match status" value="1"/>
</dbReference>
<organism evidence="5">
    <name type="scientific">bioreactor metagenome</name>
    <dbReference type="NCBI Taxonomy" id="1076179"/>
    <lineage>
        <taxon>unclassified sequences</taxon>
        <taxon>metagenomes</taxon>
        <taxon>ecological metagenomes</taxon>
    </lineage>
</organism>
<dbReference type="GO" id="GO:0005829">
    <property type="term" value="C:cytosol"/>
    <property type="evidence" value="ECO:0007669"/>
    <property type="project" value="TreeGrafter"/>
</dbReference>
<evidence type="ECO:0000256" key="2">
    <source>
        <dbReference type="ARBA" id="ARBA00023239"/>
    </source>
</evidence>
<dbReference type="EC" id="4.3.99.4" evidence="5"/>
<evidence type="ECO:0000259" key="3">
    <source>
        <dbReference type="PROSITE" id="PS51149"/>
    </source>
</evidence>
<dbReference type="GO" id="GO:0120525">
    <property type="term" value="F:choline trimethylamine lyase activity"/>
    <property type="evidence" value="ECO:0007669"/>
    <property type="project" value="UniProtKB-EC"/>
</dbReference>
<dbReference type="Pfam" id="PF01228">
    <property type="entry name" value="Gly_radical"/>
    <property type="match status" value="1"/>
</dbReference>
<dbReference type="InterPro" id="IPR004184">
    <property type="entry name" value="PFL_dom"/>
</dbReference>
<gene>
    <name evidence="5" type="primary">cutC_20</name>
    <name evidence="5" type="ORF">SDC9_65460</name>
</gene>
<keyword evidence="2 5" id="KW-0456">Lyase</keyword>
<evidence type="ECO:0000259" key="4">
    <source>
        <dbReference type="PROSITE" id="PS51554"/>
    </source>
</evidence>
<name>A0A644XS19_9ZZZZ</name>
<keyword evidence="1" id="KW-0556">Organic radical</keyword>
<protein>
    <submittedName>
        <fullName evidence="5">Choline trimethylamine-lyase</fullName>
        <ecNumber evidence="5">4.3.99.4</ecNumber>
    </submittedName>
</protein>
<sequence>MYFDCLDGALDVLVDCCHAYADFAIAEAGTTLNPQRKVEMQSLADACIAITSRAPSSLLEAIELCWIYGLMCPLIEFGRMDEYLGDWYAHDIDAQVITEEQALRMIQNLFVLIDSLDCETDGRVIVGGYGRRNPVNADRFCLAACEACRTVKEILPQFTLRFGKDTPPEIWDASMRCIGEGRTFPLLYNDEVLIPAVMHAFDVDRARAETYMPLGCGEIEFDHYSFGSPNGSLGTLKVLELAIHGGFDPVGKTYLSFKSPTLAECSSYEEFAVIYKNHLTYFIEAQAKYEKYLYEAIGKRHPFMMVSMLYDGCLATGKGIFDGGCQYLAGSIELYGNVDAANSLAAIKRLVFEERTMSAQEMITALDNNFVGFEQQRKAMMDVPKYGNDDAFVDDILLDLHNFLCETVRKQAPKVGLKSYLCVNINNAQNTTLGRWVGATPDGRKSGMPMANANNPASGTDTNGLTCMLNSIVKLPHDNMAGMVQNLRFTRETWNNKDGKAQLLVRDYFERGGAQLMVTVVGKRDLELAMAHPEEHTDLIVRIGGLSARFVNLKKDVQQEIYDRTSY</sequence>
<evidence type="ECO:0000313" key="5">
    <source>
        <dbReference type="EMBL" id="MPM19042.1"/>
    </source>
</evidence>